<sequence>MLTALNQGVPGSPTVVVFPHAGGSPRFFQHWRTVLPTTTLVGVTYPGRDTRLDESYADNPYGDDLLGLARSAADAISHAGIASPVLVGHSMGAYVAYEVAAALTRAGTTAVRVAVCGQNPPEDRPTTALHLADDADLVADMVRQDPDSAPLWQLDDVRSMFLPAVREDYRLLETYTPTATVVAELLVCHGDRDHEVSPDRLDGWRRHATRFHPPVALSGGHFFLKAPDAQLPRQLTTSFGLS</sequence>
<comment type="caution">
    <text evidence="3">The sequence shown here is derived from an EMBL/GenBank/DDBJ whole genome shotgun (WGS) entry which is preliminary data.</text>
</comment>
<dbReference type="EMBL" id="JADBEM010000001">
    <property type="protein sequence ID" value="MBE1603897.1"/>
    <property type="molecule type" value="Genomic_DNA"/>
</dbReference>
<dbReference type="Proteomes" id="UP000638648">
    <property type="component" value="Unassembled WGS sequence"/>
</dbReference>
<dbReference type="InterPro" id="IPR012223">
    <property type="entry name" value="TEII"/>
</dbReference>
<dbReference type="InterPro" id="IPR029058">
    <property type="entry name" value="AB_hydrolase_fold"/>
</dbReference>
<dbReference type="GO" id="GO:0008610">
    <property type="term" value="P:lipid biosynthetic process"/>
    <property type="evidence" value="ECO:0007669"/>
    <property type="project" value="TreeGrafter"/>
</dbReference>
<accession>A0A927MV63</accession>
<dbReference type="Gene3D" id="3.40.50.1820">
    <property type="entry name" value="alpha/beta hydrolase"/>
    <property type="match status" value="1"/>
</dbReference>
<proteinExistence type="inferred from homology"/>
<dbReference type="PANTHER" id="PTHR11487">
    <property type="entry name" value="THIOESTERASE"/>
    <property type="match status" value="1"/>
</dbReference>
<dbReference type="InterPro" id="IPR001031">
    <property type="entry name" value="Thioesterase"/>
</dbReference>
<dbReference type="SUPFAM" id="SSF53474">
    <property type="entry name" value="alpha/beta-Hydrolases"/>
    <property type="match status" value="1"/>
</dbReference>
<comment type="similarity">
    <text evidence="1">Belongs to the thioesterase family.</text>
</comment>
<dbReference type="Pfam" id="PF00975">
    <property type="entry name" value="Thioesterase"/>
    <property type="match status" value="1"/>
</dbReference>
<evidence type="ECO:0000259" key="2">
    <source>
        <dbReference type="Pfam" id="PF00975"/>
    </source>
</evidence>
<reference evidence="3" key="1">
    <citation type="submission" date="2020-10" db="EMBL/GenBank/DDBJ databases">
        <title>Sequencing the genomes of 1000 actinobacteria strains.</title>
        <authorList>
            <person name="Klenk H.-P."/>
        </authorList>
    </citation>
    <scope>NUCLEOTIDE SEQUENCE</scope>
    <source>
        <strain evidence="3">DSM 45354</strain>
    </source>
</reference>
<gene>
    <name evidence="3" type="ORF">HEB94_000745</name>
</gene>
<evidence type="ECO:0000313" key="4">
    <source>
        <dbReference type="Proteomes" id="UP000638648"/>
    </source>
</evidence>
<protein>
    <submittedName>
        <fullName evidence="3">Pyochelin biosynthetic protein PchC</fullName>
    </submittedName>
</protein>
<dbReference type="RefSeq" id="WP_192748595.1">
    <property type="nucleotide sequence ID" value="NZ_BAABJL010000073.1"/>
</dbReference>
<evidence type="ECO:0000256" key="1">
    <source>
        <dbReference type="ARBA" id="ARBA00007169"/>
    </source>
</evidence>
<evidence type="ECO:0000313" key="3">
    <source>
        <dbReference type="EMBL" id="MBE1603897.1"/>
    </source>
</evidence>
<feature type="domain" description="Thioesterase" evidence="2">
    <location>
        <begin position="14"/>
        <end position="228"/>
    </location>
</feature>
<keyword evidence="4" id="KW-1185">Reference proteome</keyword>
<dbReference type="AlphaFoldDB" id="A0A927MV63"/>
<organism evidence="3 4">
    <name type="scientific">Actinopolymorpha pittospori</name>
    <dbReference type="NCBI Taxonomy" id="648752"/>
    <lineage>
        <taxon>Bacteria</taxon>
        <taxon>Bacillati</taxon>
        <taxon>Actinomycetota</taxon>
        <taxon>Actinomycetes</taxon>
        <taxon>Propionibacteriales</taxon>
        <taxon>Actinopolymorphaceae</taxon>
        <taxon>Actinopolymorpha</taxon>
    </lineage>
</organism>
<dbReference type="PANTHER" id="PTHR11487:SF0">
    <property type="entry name" value="S-ACYL FATTY ACID SYNTHASE THIOESTERASE, MEDIUM CHAIN"/>
    <property type="match status" value="1"/>
</dbReference>
<name>A0A927MV63_9ACTN</name>